<dbReference type="InterPro" id="IPR042183">
    <property type="entry name" value="MmgE/PrpD_sf_1"/>
</dbReference>
<accession>A0A6F8YQB3</accession>
<dbReference type="InterPro" id="IPR045336">
    <property type="entry name" value="MmgE_PrpD_N"/>
</dbReference>
<comment type="similarity">
    <text evidence="1">Belongs to the PrpD family.</text>
</comment>
<dbReference type="RefSeq" id="WP_173159555.1">
    <property type="nucleotide sequence ID" value="NZ_AP022871.1"/>
</dbReference>
<dbReference type="EMBL" id="AP022871">
    <property type="protein sequence ID" value="BCB88239.1"/>
    <property type="molecule type" value="Genomic_DNA"/>
</dbReference>
<dbReference type="InterPro" id="IPR036148">
    <property type="entry name" value="MmgE/PrpD_sf"/>
</dbReference>
<name>A0A6F8YQB3_9ACTN</name>
<proteinExistence type="inferred from homology"/>
<feature type="domain" description="MmgE/PrpD N-terminal" evidence="2">
    <location>
        <begin position="8"/>
        <end position="237"/>
    </location>
</feature>
<protein>
    <submittedName>
        <fullName evidence="4">MmgE/PrpD family protein</fullName>
    </submittedName>
</protein>
<evidence type="ECO:0000313" key="4">
    <source>
        <dbReference type="EMBL" id="BCB88239.1"/>
    </source>
</evidence>
<organism evidence="4 5">
    <name type="scientific">Phytohabitans suffuscus</name>
    <dbReference type="NCBI Taxonomy" id="624315"/>
    <lineage>
        <taxon>Bacteria</taxon>
        <taxon>Bacillati</taxon>
        <taxon>Actinomycetota</taxon>
        <taxon>Actinomycetes</taxon>
        <taxon>Micromonosporales</taxon>
        <taxon>Micromonosporaceae</taxon>
    </lineage>
</organism>
<dbReference type="AlphaFoldDB" id="A0A6F8YQB3"/>
<evidence type="ECO:0000259" key="3">
    <source>
        <dbReference type="Pfam" id="PF19305"/>
    </source>
</evidence>
<dbReference type="PANTHER" id="PTHR16943:SF8">
    <property type="entry name" value="2-METHYLCITRATE DEHYDRATASE"/>
    <property type="match status" value="1"/>
</dbReference>
<keyword evidence="5" id="KW-1185">Reference proteome</keyword>
<dbReference type="InterPro" id="IPR042188">
    <property type="entry name" value="MmgE/PrpD_sf_2"/>
</dbReference>
<dbReference type="GO" id="GO:0016829">
    <property type="term" value="F:lyase activity"/>
    <property type="evidence" value="ECO:0007669"/>
    <property type="project" value="InterPro"/>
</dbReference>
<evidence type="ECO:0000256" key="1">
    <source>
        <dbReference type="ARBA" id="ARBA00006174"/>
    </source>
</evidence>
<sequence length="453" mass="48346">MADATLNAITAFAMDVRKASVPRAAADRVRDVIVDTLACAVAGQDCIAATVAREVGPAGDGVLIGRSETVAAEHAAFANTAAIRYLDFNDTYPAGHPSDLIGALAAVAGTTGASGEAFHRAVAASHEVYTRFAETVLIRRPQVIDQGYGISIAATVGLSLLFGLDERRTRDAIAIAATNGVQLRASRAGQLSDYKGVATAFSARDAVFTVQLAARGMTGPAAPFEGRHGMVELLDGKAGPLGIAPFGSPPSGDWKLVGTRLKFWPVAYNIQPAIWAALDLRGRIGDWREVEALTYHTAKFLAHESGSEPEKWDPKTRETADHSLPYAVWRALVAGGVDEDAFTPEAIADPDARELMRRVTVVADDEIESRWPGEIGVRLEATLRDGTTHTIVSTNPRGHEANPLRRDDLRDKFLSLTGRRLGTERAGRAFDLAWTSADLDSVLDLFAAVTPTN</sequence>
<dbReference type="Gene3D" id="1.10.4100.10">
    <property type="entry name" value="2-methylcitrate dehydratase PrpD"/>
    <property type="match status" value="1"/>
</dbReference>
<feature type="domain" description="MmgE/PrpD C-terminal" evidence="3">
    <location>
        <begin position="264"/>
        <end position="434"/>
    </location>
</feature>
<dbReference type="PANTHER" id="PTHR16943">
    <property type="entry name" value="2-METHYLCITRATE DEHYDRATASE-RELATED"/>
    <property type="match status" value="1"/>
</dbReference>
<dbReference type="Proteomes" id="UP000503011">
    <property type="component" value="Chromosome"/>
</dbReference>
<evidence type="ECO:0000259" key="2">
    <source>
        <dbReference type="Pfam" id="PF03972"/>
    </source>
</evidence>
<dbReference type="InterPro" id="IPR045337">
    <property type="entry name" value="MmgE_PrpD_C"/>
</dbReference>
<dbReference type="Pfam" id="PF03972">
    <property type="entry name" value="MmgE_PrpD_N"/>
    <property type="match status" value="1"/>
</dbReference>
<evidence type="ECO:0000313" key="5">
    <source>
        <dbReference type="Proteomes" id="UP000503011"/>
    </source>
</evidence>
<gene>
    <name evidence="4" type="ORF">Psuf_055520</name>
</gene>
<dbReference type="KEGG" id="psuu:Psuf_055520"/>
<dbReference type="InterPro" id="IPR005656">
    <property type="entry name" value="MmgE_PrpD"/>
</dbReference>
<reference evidence="4 5" key="2">
    <citation type="submission" date="2020-03" db="EMBL/GenBank/DDBJ databases">
        <authorList>
            <person name="Ichikawa N."/>
            <person name="Kimura A."/>
            <person name="Kitahashi Y."/>
            <person name="Uohara A."/>
        </authorList>
    </citation>
    <scope>NUCLEOTIDE SEQUENCE [LARGE SCALE GENOMIC DNA]</scope>
    <source>
        <strain evidence="4 5">NBRC 105367</strain>
    </source>
</reference>
<dbReference type="SUPFAM" id="SSF103378">
    <property type="entry name" value="2-methylcitrate dehydratase PrpD"/>
    <property type="match status" value="1"/>
</dbReference>
<dbReference type="Gene3D" id="3.30.1330.120">
    <property type="entry name" value="2-methylcitrate dehydratase PrpD"/>
    <property type="match status" value="1"/>
</dbReference>
<dbReference type="Pfam" id="PF19305">
    <property type="entry name" value="MmgE_PrpD_C"/>
    <property type="match status" value="1"/>
</dbReference>
<reference evidence="4 5" key="1">
    <citation type="submission" date="2020-03" db="EMBL/GenBank/DDBJ databases">
        <title>Whole genome shotgun sequence of Phytohabitans suffuscus NBRC 105367.</title>
        <authorList>
            <person name="Komaki H."/>
            <person name="Tamura T."/>
        </authorList>
    </citation>
    <scope>NUCLEOTIDE SEQUENCE [LARGE SCALE GENOMIC DNA]</scope>
    <source>
        <strain evidence="4 5">NBRC 105367</strain>
    </source>
</reference>